<comment type="subcellular location">
    <subcellularLocation>
        <location evidence="1">Cell membrane</location>
        <topology evidence="1">Multi-pass membrane protein</topology>
    </subcellularLocation>
</comment>
<dbReference type="EMBL" id="JAALLS010000002">
    <property type="protein sequence ID" value="NGP87332.1"/>
    <property type="molecule type" value="Genomic_DNA"/>
</dbReference>
<feature type="domain" description="ABC3 transporter permease C-terminal" evidence="7">
    <location>
        <begin position="692"/>
        <end position="808"/>
    </location>
</feature>
<accession>A0A6M1TAF6</accession>
<keyword evidence="4 6" id="KW-1133">Transmembrane helix</keyword>
<keyword evidence="5 6" id="KW-0472">Membrane</keyword>
<feature type="domain" description="MacB-like periplasmic core" evidence="8">
    <location>
        <begin position="21"/>
        <end position="245"/>
    </location>
</feature>
<dbReference type="PANTHER" id="PTHR30572:SF18">
    <property type="entry name" value="ABC-TYPE MACROLIDE FAMILY EXPORT SYSTEM PERMEASE COMPONENT 2"/>
    <property type="match status" value="1"/>
</dbReference>
<feature type="domain" description="ABC3 transporter permease C-terminal" evidence="7">
    <location>
        <begin position="295"/>
        <end position="411"/>
    </location>
</feature>
<dbReference type="InterPro" id="IPR003838">
    <property type="entry name" value="ABC3_permease_C"/>
</dbReference>
<evidence type="ECO:0000256" key="4">
    <source>
        <dbReference type="ARBA" id="ARBA00022989"/>
    </source>
</evidence>
<evidence type="ECO:0000259" key="7">
    <source>
        <dbReference type="Pfam" id="PF02687"/>
    </source>
</evidence>
<evidence type="ECO:0000256" key="1">
    <source>
        <dbReference type="ARBA" id="ARBA00004651"/>
    </source>
</evidence>
<feature type="transmembrane region" description="Helical" evidence="6">
    <location>
        <begin position="336"/>
        <end position="363"/>
    </location>
</feature>
<sequence length="815" mass="92063">MIKNYLKVALRNLKKRASFAVINILGLAIGIACCFLIAIFVLNELSYDEFHKKGDRIYRVTQKTVTSSKTEVGASTPFPVGPTLKSDYPEQIEKMVRFFDMQEEVRTILNRETDESFRVDDFYVADSTFFDVFTAELAIGDPEEVLDEPMSAVITEEQAERIFGDTNPVGKQLSFKGSETFTVTGVLKNMPKNSHFHVDMLLSFNSFKQLYNKDGFTKRWYWNPCWTYILLEEGAPVEDLEKQLPDFVEKNYANREEGEKISLGLQPLTDIHLYSDLDLEMESNGSIFHVYLFSAVAFLLLLIACINFTNLSTARSTERSREVGMRKVLGASRSQLFYQFMGESFLMTMLGFLLALGLAYWSLPWFSDFVGKELSIGFLGTGSVVVSLAGLFILVVLFSGMYPALYLSGYTPVDIMQGEEIKNGGGKLFRKGLVIFQFTLSVMLIIGTVIVYLQLQHMQDKKLGFDEDQVVVMPITQTLIAWYYPKFKEKALKNPAVKNVTGMSKVLGSDRQTFSKYTPANVPGAPPTNMILHVTHDFFDTYNINVLAGRPFSKDHPTDPDQAIVINKAMLQQLQVDHAEEALGKIFYYTNSKDERESYKVIGVVDNFYYTSIKKEISPLVINVVEKEIPRVSRIEYSSVRLAANNVKEGLEHIREVWNEVNHIDPFTYTFHNEELEKIYSSEKKMSSVAGIFSILCIFVACLGLFGLASFTTSLRTKEIGIRKALGATVPNILSLLSKDYVKLVIISNLIAWPVCYYLATQWLQSFPSRITLGWNIVPVFLAVGVGSILICILTVSYQSLRAALINPVDSIRQE</sequence>
<comment type="caution">
    <text evidence="9">The sequence shown here is derived from an EMBL/GenBank/DDBJ whole genome shotgun (WGS) entry which is preliminary data.</text>
</comment>
<dbReference type="InterPro" id="IPR025857">
    <property type="entry name" value="MacB_PCD"/>
</dbReference>
<dbReference type="PROSITE" id="PS51257">
    <property type="entry name" value="PROKAR_LIPOPROTEIN"/>
    <property type="match status" value="1"/>
</dbReference>
<gene>
    <name evidence="9" type="ORF">G3569_03110</name>
</gene>
<dbReference type="Proteomes" id="UP000479132">
    <property type="component" value="Unassembled WGS sequence"/>
</dbReference>
<dbReference type="GO" id="GO:0022857">
    <property type="term" value="F:transmembrane transporter activity"/>
    <property type="evidence" value="ECO:0007669"/>
    <property type="project" value="TreeGrafter"/>
</dbReference>
<feature type="transmembrane region" description="Helical" evidence="6">
    <location>
        <begin position="689"/>
        <end position="711"/>
    </location>
</feature>
<organism evidence="9 10">
    <name type="scientific">Fodinibius halophilus</name>
    <dbReference type="NCBI Taxonomy" id="1736908"/>
    <lineage>
        <taxon>Bacteria</taxon>
        <taxon>Pseudomonadati</taxon>
        <taxon>Balneolota</taxon>
        <taxon>Balneolia</taxon>
        <taxon>Balneolales</taxon>
        <taxon>Balneolaceae</taxon>
        <taxon>Fodinibius</taxon>
    </lineage>
</organism>
<keyword evidence="10" id="KW-1185">Reference proteome</keyword>
<dbReference type="RefSeq" id="WP_165265971.1">
    <property type="nucleotide sequence ID" value="NZ_JAALLS010000002.1"/>
</dbReference>
<protein>
    <submittedName>
        <fullName evidence="9">FtsX-like permease family protein</fullName>
    </submittedName>
</protein>
<reference evidence="9 10" key="1">
    <citation type="submission" date="2020-02" db="EMBL/GenBank/DDBJ databases">
        <title>Aliifodinibius halophilus 2W32, complete genome.</title>
        <authorList>
            <person name="Li Y."/>
            <person name="Wu S."/>
        </authorList>
    </citation>
    <scope>NUCLEOTIDE SEQUENCE [LARGE SCALE GENOMIC DNA]</scope>
    <source>
        <strain evidence="9 10">2W32</strain>
    </source>
</reference>
<feature type="transmembrane region" description="Helical" evidence="6">
    <location>
        <begin position="772"/>
        <end position="796"/>
    </location>
</feature>
<evidence type="ECO:0000259" key="8">
    <source>
        <dbReference type="Pfam" id="PF12704"/>
    </source>
</evidence>
<dbReference type="InterPro" id="IPR050250">
    <property type="entry name" value="Macrolide_Exporter_MacB"/>
</dbReference>
<evidence type="ECO:0000256" key="3">
    <source>
        <dbReference type="ARBA" id="ARBA00022692"/>
    </source>
</evidence>
<feature type="transmembrane region" description="Helical" evidence="6">
    <location>
        <begin position="432"/>
        <end position="453"/>
    </location>
</feature>
<keyword evidence="3 6" id="KW-0812">Transmembrane</keyword>
<dbReference type="Pfam" id="PF02687">
    <property type="entry name" value="FtsX"/>
    <property type="match status" value="2"/>
</dbReference>
<keyword evidence="2" id="KW-1003">Cell membrane</keyword>
<feature type="transmembrane region" description="Helical" evidence="6">
    <location>
        <begin position="288"/>
        <end position="311"/>
    </location>
</feature>
<name>A0A6M1TAF6_9BACT</name>
<proteinExistence type="predicted"/>
<feature type="transmembrane region" description="Helical" evidence="6">
    <location>
        <begin position="375"/>
        <end position="398"/>
    </location>
</feature>
<dbReference type="PANTHER" id="PTHR30572">
    <property type="entry name" value="MEMBRANE COMPONENT OF TRANSPORTER-RELATED"/>
    <property type="match status" value="1"/>
</dbReference>
<feature type="domain" description="MacB-like periplasmic core" evidence="8">
    <location>
        <begin position="439"/>
        <end position="608"/>
    </location>
</feature>
<evidence type="ECO:0000256" key="5">
    <source>
        <dbReference type="ARBA" id="ARBA00023136"/>
    </source>
</evidence>
<dbReference type="GO" id="GO:0005886">
    <property type="term" value="C:plasma membrane"/>
    <property type="evidence" value="ECO:0007669"/>
    <property type="project" value="UniProtKB-SubCell"/>
</dbReference>
<evidence type="ECO:0000313" key="9">
    <source>
        <dbReference type="EMBL" id="NGP87332.1"/>
    </source>
</evidence>
<dbReference type="Pfam" id="PF12704">
    <property type="entry name" value="MacB_PCD"/>
    <property type="match status" value="2"/>
</dbReference>
<feature type="transmembrane region" description="Helical" evidence="6">
    <location>
        <begin position="741"/>
        <end position="760"/>
    </location>
</feature>
<evidence type="ECO:0000256" key="2">
    <source>
        <dbReference type="ARBA" id="ARBA00022475"/>
    </source>
</evidence>
<evidence type="ECO:0000313" key="10">
    <source>
        <dbReference type="Proteomes" id="UP000479132"/>
    </source>
</evidence>
<feature type="transmembrane region" description="Helical" evidence="6">
    <location>
        <begin position="20"/>
        <end position="42"/>
    </location>
</feature>
<evidence type="ECO:0000256" key="6">
    <source>
        <dbReference type="SAM" id="Phobius"/>
    </source>
</evidence>
<dbReference type="AlphaFoldDB" id="A0A6M1TAF6"/>